<dbReference type="OrthoDB" id="127047at2759"/>
<reference evidence="1" key="2">
    <citation type="submission" date="2019-06" db="EMBL/GenBank/DDBJ databases">
        <title>Genomics analysis of Aphanomyces spp. identifies a new class of oomycete effector associated with host adaptation.</title>
        <authorList>
            <person name="Gaulin E."/>
        </authorList>
    </citation>
    <scope>NUCLEOTIDE SEQUENCE</scope>
    <source>
        <strain evidence="1">CBS 578.67</strain>
    </source>
</reference>
<evidence type="ECO:0000313" key="2">
    <source>
        <dbReference type="EMBL" id="VFT81553.1"/>
    </source>
</evidence>
<keyword evidence="3" id="KW-1185">Reference proteome</keyword>
<gene>
    <name evidence="2" type="primary">Aste57867_4442</name>
    <name evidence="1" type="ORF">As57867_004430</name>
    <name evidence="2" type="ORF">ASTE57867_4442</name>
</gene>
<evidence type="ECO:0000313" key="1">
    <source>
        <dbReference type="EMBL" id="KAF0713244.1"/>
    </source>
</evidence>
<name>A0A485KDX3_9STRA</name>
<accession>A0A485KDX3</accession>
<dbReference type="Proteomes" id="UP000332933">
    <property type="component" value="Unassembled WGS sequence"/>
</dbReference>
<sequence>MWRHGQIVSFDLPTKTLPLMTGSGPVTVQMEDLFPAQPVCCALLSSTPFPIVTTGDTTTSSKKEMDTLHSKILSRILAPKGKVKLSHEVITILDGLDQPDDYPNPATTLNCIDPTTGRACRTSIQHVVDYTFVVEGGHSHGNASALGLSSATTRTTALIWTR</sequence>
<reference evidence="2 3" key="1">
    <citation type="submission" date="2019-03" db="EMBL/GenBank/DDBJ databases">
        <authorList>
            <person name="Gaulin E."/>
            <person name="Dumas B."/>
        </authorList>
    </citation>
    <scope>NUCLEOTIDE SEQUENCE [LARGE SCALE GENOMIC DNA]</scope>
    <source>
        <strain evidence="2">CBS 568.67</strain>
    </source>
</reference>
<proteinExistence type="predicted"/>
<dbReference type="AlphaFoldDB" id="A0A485KDX3"/>
<protein>
    <submittedName>
        <fullName evidence="2">Aste57867_4442 protein</fullName>
    </submittedName>
</protein>
<evidence type="ECO:0000313" key="3">
    <source>
        <dbReference type="Proteomes" id="UP000332933"/>
    </source>
</evidence>
<dbReference type="EMBL" id="CAADRA010001091">
    <property type="protein sequence ID" value="VFT81553.1"/>
    <property type="molecule type" value="Genomic_DNA"/>
</dbReference>
<dbReference type="EMBL" id="VJMH01001091">
    <property type="protein sequence ID" value="KAF0713244.1"/>
    <property type="molecule type" value="Genomic_DNA"/>
</dbReference>
<organism evidence="2 3">
    <name type="scientific">Aphanomyces stellatus</name>
    <dbReference type="NCBI Taxonomy" id="120398"/>
    <lineage>
        <taxon>Eukaryota</taxon>
        <taxon>Sar</taxon>
        <taxon>Stramenopiles</taxon>
        <taxon>Oomycota</taxon>
        <taxon>Saprolegniomycetes</taxon>
        <taxon>Saprolegniales</taxon>
        <taxon>Verrucalvaceae</taxon>
        <taxon>Aphanomyces</taxon>
    </lineage>
</organism>